<dbReference type="STRING" id="1027371.GOALK_055_00030"/>
<dbReference type="GO" id="GO:0046951">
    <property type="term" value="P:ketone body biosynthetic process"/>
    <property type="evidence" value="ECO:0007669"/>
    <property type="project" value="TreeGrafter"/>
</dbReference>
<reference evidence="5 6" key="1">
    <citation type="submission" date="2011-05" db="EMBL/GenBank/DDBJ databases">
        <title>Whole genome shotgun sequence of Gordonia alkanivorans NBRC 16433.</title>
        <authorList>
            <person name="Hosoyama A."/>
            <person name="Nakamura S."/>
            <person name="Takarada H."/>
            <person name="Tsuchikane K."/>
            <person name="Yamazaki S."/>
            <person name="Fujita N."/>
        </authorList>
    </citation>
    <scope>NUCLEOTIDE SEQUENCE [LARGE SCALE GENOMIC DNA]</scope>
    <source>
        <strain evidence="5 6">NBRC 16433</strain>
    </source>
</reference>
<keyword evidence="3 5" id="KW-0456">Lyase</keyword>
<dbReference type="NCBIfam" id="NF004283">
    <property type="entry name" value="PRK05692.1"/>
    <property type="match status" value="1"/>
</dbReference>
<dbReference type="Proteomes" id="UP000003558">
    <property type="component" value="Unassembled WGS sequence"/>
</dbReference>
<dbReference type="GO" id="GO:0006552">
    <property type="term" value="P:L-leucine catabolic process"/>
    <property type="evidence" value="ECO:0007669"/>
    <property type="project" value="TreeGrafter"/>
</dbReference>
<dbReference type="PANTHER" id="PTHR42738:SF7">
    <property type="entry name" value="HYDROXYMETHYLGLUTARYL-COA LYASE"/>
    <property type="match status" value="1"/>
</dbReference>
<dbReference type="InterPro" id="IPR043594">
    <property type="entry name" value="HMGL"/>
</dbReference>
<dbReference type="InterPro" id="IPR013785">
    <property type="entry name" value="Aldolase_TIM"/>
</dbReference>
<keyword evidence="2" id="KW-0479">Metal-binding</keyword>
<dbReference type="PANTHER" id="PTHR42738">
    <property type="entry name" value="HYDROXYMETHYLGLUTARYL-COA LYASE"/>
    <property type="match status" value="1"/>
</dbReference>
<sequence>MSATGKIGGMTSVQLVEVGPRDGLQNEQTLLSVDDKVELISRSVDAGVRRVEAVSFVNPKRVPQMAGAEEVMAQVPRVDGVSYIGLVLNRRGLDRALTAAVDEVNAVVVATEEFSRRNQGCSVDEGIAAAIDVVHDAREAGLRTTVTIAVSFGCPFSGEVAPEWIGEIIARLTDGAAPDEIALADTIGVGVPAQVRTLADLAAAHAPGIPQRWHFHNTRNTGYANALTALECGAGALDASIGGFGGCPFAPAATGNIASEDLLYALDRSNVTTGVDMYGLIEAAEWLGRSLEKSVPALLGRAGGFPDAR</sequence>
<evidence type="ECO:0000256" key="3">
    <source>
        <dbReference type="ARBA" id="ARBA00023239"/>
    </source>
</evidence>
<dbReference type="EMBL" id="BACI01000055">
    <property type="protein sequence ID" value="GAA12564.1"/>
    <property type="molecule type" value="Genomic_DNA"/>
</dbReference>
<evidence type="ECO:0000259" key="4">
    <source>
        <dbReference type="PROSITE" id="PS50991"/>
    </source>
</evidence>
<organism evidence="5 6">
    <name type="scientific">Gordonia alkanivorans NBRC 16433</name>
    <dbReference type="NCBI Taxonomy" id="1027371"/>
    <lineage>
        <taxon>Bacteria</taxon>
        <taxon>Bacillati</taxon>
        <taxon>Actinomycetota</taxon>
        <taxon>Actinomycetes</taxon>
        <taxon>Mycobacteriales</taxon>
        <taxon>Gordoniaceae</taxon>
        <taxon>Gordonia</taxon>
    </lineage>
</organism>
<evidence type="ECO:0000313" key="6">
    <source>
        <dbReference type="Proteomes" id="UP000003558"/>
    </source>
</evidence>
<dbReference type="Pfam" id="PF00682">
    <property type="entry name" value="HMGL-like"/>
    <property type="match status" value="1"/>
</dbReference>
<dbReference type="eggNOG" id="COG0119">
    <property type="taxonomic scope" value="Bacteria"/>
</dbReference>
<dbReference type="GO" id="GO:0004419">
    <property type="term" value="F:hydroxymethylglutaryl-CoA lyase activity"/>
    <property type="evidence" value="ECO:0007669"/>
    <property type="project" value="TreeGrafter"/>
</dbReference>
<dbReference type="Gene3D" id="3.20.20.70">
    <property type="entry name" value="Aldolase class I"/>
    <property type="match status" value="1"/>
</dbReference>
<evidence type="ECO:0000313" key="5">
    <source>
        <dbReference type="EMBL" id="GAA12564.1"/>
    </source>
</evidence>
<dbReference type="CDD" id="cd07938">
    <property type="entry name" value="DRE_TIM_HMGL"/>
    <property type="match status" value="1"/>
</dbReference>
<dbReference type="PROSITE" id="PS50991">
    <property type="entry name" value="PYR_CT"/>
    <property type="match status" value="1"/>
</dbReference>
<dbReference type="AlphaFoldDB" id="F9VVC5"/>
<dbReference type="InterPro" id="IPR000891">
    <property type="entry name" value="PYR_CT"/>
</dbReference>
<dbReference type="GO" id="GO:0046872">
    <property type="term" value="F:metal ion binding"/>
    <property type="evidence" value="ECO:0007669"/>
    <property type="project" value="UniProtKB-KW"/>
</dbReference>
<feature type="domain" description="Pyruvate carboxyltransferase" evidence="4">
    <location>
        <begin position="13"/>
        <end position="281"/>
    </location>
</feature>
<dbReference type="SUPFAM" id="SSF51569">
    <property type="entry name" value="Aldolase"/>
    <property type="match status" value="1"/>
</dbReference>
<evidence type="ECO:0000256" key="1">
    <source>
        <dbReference type="ARBA" id="ARBA00009405"/>
    </source>
</evidence>
<comment type="similarity">
    <text evidence="1">Belongs to the HMG-CoA lyase family.</text>
</comment>
<evidence type="ECO:0000256" key="2">
    <source>
        <dbReference type="ARBA" id="ARBA00022723"/>
    </source>
</evidence>
<protein>
    <submittedName>
        <fullName evidence="5">Putative hydroxymethylglutaryl-CoA lyase</fullName>
    </submittedName>
</protein>
<name>F9VVC5_9ACTN</name>
<proteinExistence type="inferred from homology"/>
<gene>
    <name evidence="5" type="ORF">GOALK_055_00030</name>
</gene>
<accession>F9VVC5</accession>
<comment type="caution">
    <text evidence="5">The sequence shown here is derived from an EMBL/GenBank/DDBJ whole genome shotgun (WGS) entry which is preliminary data.</text>
</comment>